<dbReference type="PRINTS" id="PR00598">
    <property type="entry name" value="HTHMARR"/>
</dbReference>
<dbReference type="InterPro" id="IPR000835">
    <property type="entry name" value="HTH_MarR-typ"/>
</dbReference>
<dbReference type="GO" id="GO:0003700">
    <property type="term" value="F:DNA-binding transcription factor activity"/>
    <property type="evidence" value="ECO:0007669"/>
    <property type="project" value="InterPro"/>
</dbReference>
<dbReference type="AlphaFoldDB" id="A0A380GW42"/>
<dbReference type="Proteomes" id="UP000254100">
    <property type="component" value="Unassembled WGS sequence"/>
</dbReference>
<dbReference type="GO" id="GO:0003677">
    <property type="term" value="F:DNA binding"/>
    <property type="evidence" value="ECO:0007669"/>
    <property type="project" value="UniProtKB-KW"/>
</dbReference>
<dbReference type="EMBL" id="UHDT01000001">
    <property type="protein sequence ID" value="SUM58309.1"/>
    <property type="molecule type" value="Genomic_DNA"/>
</dbReference>
<dbReference type="InterPro" id="IPR036390">
    <property type="entry name" value="WH_DNA-bd_sf"/>
</dbReference>
<name>A0A380GW42_9STAP</name>
<evidence type="ECO:0000259" key="2">
    <source>
        <dbReference type="PROSITE" id="PS50995"/>
    </source>
</evidence>
<keyword evidence="1" id="KW-0238">DNA-binding</keyword>
<sequence>MLRYIGMENRGVQIMLKNDKMNQHIRFMGEFITNMNALTAGLLRDLRAQYGISNEQSSVLLMLSHEKALTLTEITIRQGVNKAAVSRRVKKLLDLELVRSAYAHSETDKRLKYIELTEYGMAYVQDSRTLIADLATEVLSDIPSDELDDTRAVLEKIDTRLKGLVQKSTAGIKLH</sequence>
<dbReference type="InterPro" id="IPR036388">
    <property type="entry name" value="WH-like_DNA-bd_sf"/>
</dbReference>
<organism evidence="3 4">
    <name type="scientific">Staphylococcus microti</name>
    <dbReference type="NCBI Taxonomy" id="569857"/>
    <lineage>
        <taxon>Bacteria</taxon>
        <taxon>Bacillati</taxon>
        <taxon>Bacillota</taxon>
        <taxon>Bacilli</taxon>
        <taxon>Bacillales</taxon>
        <taxon>Staphylococcaceae</taxon>
        <taxon>Staphylococcus</taxon>
    </lineage>
</organism>
<dbReference type="GO" id="GO:0006950">
    <property type="term" value="P:response to stress"/>
    <property type="evidence" value="ECO:0007669"/>
    <property type="project" value="TreeGrafter"/>
</dbReference>
<dbReference type="SUPFAM" id="SSF46785">
    <property type="entry name" value="Winged helix' DNA-binding domain"/>
    <property type="match status" value="1"/>
</dbReference>
<dbReference type="SMART" id="SM00347">
    <property type="entry name" value="HTH_MARR"/>
    <property type="match status" value="1"/>
</dbReference>
<feature type="domain" description="HTH marR-type" evidence="2">
    <location>
        <begin position="28"/>
        <end position="159"/>
    </location>
</feature>
<evidence type="ECO:0000313" key="3">
    <source>
        <dbReference type="EMBL" id="SUM58309.1"/>
    </source>
</evidence>
<dbReference type="Gene3D" id="1.10.10.10">
    <property type="entry name" value="Winged helix-like DNA-binding domain superfamily/Winged helix DNA-binding domain"/>
    <property type="match status" value="1"/>
</dbReference>
<dbReference type="Pfam" id="PF12802">
    <property type="entry name" value="MarR_2"/>
    <property type="match status" value="1"/>
</dbReference>
<protein>
    <submittedName>
        <fullName evidence="3">HTH-type transcriptional regulator TcaR</fullName>
    </submittedName>
</protein>
<dbReference type="PROSITE" id="PS50995">
    <property type="entry name" value="HTH_MARR_2"/>
    <property type="match status" value="1"/>
</dbReference>
<dbReference type="InterPro" id="IPR039422">
    <property type="entry name" value="MarR/SlyA-like"/>
</dbReference>
<dbReference type="PANTHER" id="PTHR33164:SF101">
    <property type="entry name" value="TRANSCRIPTIONAL REPRESSOR MPRA"/>
    <property type="match status" value="1"/>
</dbReference>
<reference evidence="3 4" key="1">
    <citation type="submission" date="2018-06" db="EMBL/GenBank/DDBJ databases">
        <authorList>
            <consortium name="Pathogen Informatics"/>
            <person name="Doyle S."/>
        </authorList>
    </citation>
    <scope>NUCLEOTIDE SEQUENCE [LARGE SCALE GENOMIC DNA]</scope>
    <source>
        <strain evidence="3 4">NCTC13832</strain>
    </source>
</reference>
<dbReference type="PANTHER" id="PTHR33164">
    <property type="entry name" value="TRANSCRIPTIONAL REGULATOR, MARR FAMILY"/>
    <property type="match status" value="1"/>
</dbReference>
<evidence type="ECO:0000313" key="4">
    <source>
        <dbReference type="Proteomes" id="UP000254100"/>
    </source>
</evidence>
<gene>
    <name evidence="3" type="primary">tcaR_2</name>
    <name evidence="3" type="ORF">NCTC13832_02057</name>
</gene>
<evidence type="ECO:0000256" key="1">
    <source>
        <dbReference type="ARBA" id="ARBA00023125"/>
    </source>
</evidence>
<proteinExistence type="predicted"/>
<accession>A0A380GW42</accession>